<name>A0A974DME6_XENLA</name>
<dbReference type="Proteomes" id="UP000694892">
    <property type="component" value="Chromosome 2L"/>
</dbReference>
<dbReference type="EMBL" id="CM004468">
    <property type="protein sequence ID" value="OCT94372.1"/>
    <property type="molecule type" value="Genomic_DNA"/>
</dbReference>
<reference evidence="2" key="1">
    <citation type="journal article" date="2016" name="Nature">
        <title>Genome evolution in the allotetraploid frog Xenopus laevis.</title>
        <authorList>
            <person name="Session A.M."/>
            <person name="Uno Y."/>
            <person name="Kwon T."/>
            <person name="Chapman J.A."/>
            <person name="Toyoda A."/>
            <person name="Takahashi S."/>
            <person name="Fukui A."/>
            <person name="Hikosaka A."/>
            <person name="Suzuki A."/>
            <person name="Kondo M."/>
            <person name="van Heeringen S.J."/>
            <person name="Quigley I."/>
            <person name="Heinz S."/>
            <person name="Ogino H."/>
            <person name="Ochi H."/>
            <person name="Hellsten U."/>
            <person name="Lyons J.B."/>
            <person name="Simakov O."/>
            <person name="Putnam N."/>
            <person name="Stites J."/>
            <person name="Kuroki Y."/>
            <person name="Tanaka T."/>
            <person name="Michiue T."/>
            <person name="Watanabe M."/>
            <person name="Bogdanovic O."/>
            <person name="Lister R."/>
            <person name="Georgiou G."/>
            <person name="Paranjpe S.S."/>
            <person name="van Kruijsbergen I."/>
            <person name="Shu S."/>
            <person name="Carlson J."/>
            <person name="Kinoshita T."/>
            <person name="Ohta Y."/>
            <person name="Mawaribuchi S."/>
            <person name="Jenkins J."/>
            <person name="Grimwood J."/>
            <person name="Schmutz J."/>
            <person name="Mitros T."/>
            <person name="Mozaffari S.V."/>
            <person name="Suzuki Y."/>
            <person name="Haramoto Y."/>
            <person name="Yamamoto T.S."/>
            <person name="Takagi C."/>
            <person name="Heald R."/>
            <person name="Miller K."/>
            <person name="Haudenschild C."/>
            <person name="Kitzman J."/>
            <person name="Nakayama T."/>
            <person name="Izutsu Y."/>
            <person name="Robert J."/>
            <person name="Fortriede J."/>
            <person name="Burns K."/>
            <person name="Lotay V."/>
            <person name="Karimi K."/>
            <person name="Yasuoka Y."/>
            <person name="Dichmann D.S."/>
            <person name="Flajnik M.F."/>
            <person name="Houston D.W."/>
            <person name="Shendure J."/>
            <person name="DuPasquier L."/>
            <person name="Vize P.D."/>
            <person name="Zorn A.M."/>
            <person name="Ito M."/>
            <person name="Marcotte E.M."/>
            <person name="Wallingford J.B."/>
            <person name="Ito Y."/>
            <person name="Asashima M."/>
            <person name="Ueno N."/>
            <person name="Matsuda Y."/>
            <person name="Veenstra G.J."/>
            <person name="Fujiyama A."/>
            <person name="Harland R.M."/>
            <person name="Taira M."/>
            <person name="Rokhsar D.S."/>
        </authorList>
    </citation>
    <scope>NUCLEOTIDE SEQUENCE [LARGE SCALE GENOMIC DNA]</scope>
    <source>
        <strain evidence="2">J</strain>
    </source>
</reference>
<protein>
    <submittedName>
        <fullName evidence="1">Uncharacterized protein</fullName>
    </submittedName>
</protein>
<evidence type="ECO:0000313" key="2">
    <source>
        <dbReference type="Proteomes" id="UP000694892"/>
    </source>
</evidence>
<accession>A0A974DME6</accession>
<sequence length="152" mass="17935">MGVLINFIIRNYTNHVFNLSNSVLSVKENKVLNKSLKFSPCTSQNEFEIFVYLQKLIREFTLKRCILRTMGEAMEDRNQVIKTSQRVFKKSNKSIFFPKDSQGEYTKILAYKRGGILVQEREDYFREAYRQLGDSFTYKNCFMIPLTITVKN</sequence>
<gene>
    <name evidence="1" type="ORF">XELAEV_18012043mg</name>
</gene>
<organism evidence="1 2">
    <name type="scientific">Xenopus laevis</name>
    <name type="common">African clawed frog</name>
    <dbReference type="NCBI Taxonomy" id="8355"/>
    <lineage>
        <taxon>Eukaryota</taxon>
        <taxon>Metazoa</taxon>
        <taxon>Chordata</taxon>
        <taxon>Craniata</taxon>
        <taxon>Vertebrata</taxon>
        <taxon>Euteleostomi</taxon>
        <taxon>Amphibia</taxon>
        <taxon>Batrachia</taxon>
        <taxon>Anura</taxon>
        <taxon>Pipoidea</taxon>
        <taxon>Pipidae</taxon>
        <taxon>Xenopodinae</taxon>
        <taxon>Xenopus</taxon>
        <taxon>Xenopus</taxon>
    </lineage>
</organism>
<proteinExistence type="predicted"/>
<evidence type="ECO:0000313" key="1">
    <source>
        <dbReference type="EMBL" id="OCT94372.1"/>
    </source>
</evidence>
<dbReference type="AlphaFoldDB" id="A0A974DME6"/>